<protein>
    <submittedName>
        <fullName evidence="2">Uncharacterized protein</fullName>
    </submittedName>
</protein>
<accession>A0A2Z6RPN0</accession>
<dbReference type="AlphaFoldDB" id="A0A2Z6RPN0"/>
<keyword evidence="3" id="KW-1185">Reference proteome</keyword>
<dbReference type="InterPro" id="IPR012337">
    <property type="entry name" value="RNaseH-like_sf"/>
</dbReference>
<dbReference type="SUPFAM" id="SSF53098">
    <property type="entry name" value="Ribonuclease H-like"/>
    <property type="match status" value="1"/>
</dbReference>
<reference evidence="2 3" key="1">
    <citation type="submission" date="2017-11" db="EMBL/GenBank/DDBJ databases">
        <title>The genome of Rhizophagus clarus HR1 reveals common genetic basis of auxotrophy among arbuscular mycorrhizal fungi.</title>
        <authorList>
            <person name="Kobayashi Y."/>
        </authorList>
    </citation>
    <scope>NUCLEOTIDE SEQUENCE [LARGE SCALE GENOMIC DNA]</scope>
    <source>
        <strain evidence="2 3">HR1</strain>
    </source>
</reference>
<proteinExistence type="predicted"/>
<name>A0A2Z6RPN0_9GLOM</name>
<dbReference type="STRING" id="94130.A0A2Z6RPN0"/>
<dbReference type="EMBL" id="BEXD01003068">
    <property type="protein sequence ID" value="GBC00145.1"/>
    <property type="molecule type" value="Genomic_DNA"/>
</dbReference>
<evidence type="ECO:0000313" key="2">
    <source>
        <dbReference type="EMBL" id="GBC00145.1"/>
    </source>
</evidence>
<dbReference type="Proteomes" id="UP000247702">
    <property type="component" value="Unassembled WGS sequence"/>
</dbReference>
<evidence type="ECO:0000256" key="1">
    <source>
        <dbReference type="SAM" id="MobiDB-lite"/>
    </source>
</evidence>
<evidence type="ECO:0000313" key="3">
    <source>
        <dbReference type="Proteomes" id="UP000247702"/>
    </source>
</evidence>
<comment type="caution">
    <text evidence="2">The sequence shown here is derived from an EMBL/GenBank/DDBJ whole genome shotgun (WGS) entry which is preliminary data.</text>
</comment>
<feature type="region of interest" description="Disordered" evidence="1">
    <location>
        <begin position="35"/>
        <end position="56"/>
    </location>
</feature>
<sequence length="289" mass="34673">MNFEEIKTCKKKRTRQQIGDDEICEHIEINNDIKSENEVNNEDKNENEEYKNQDNDNKKKCKMRTTTIRTRTIIKKTYKSQLRSWIWAWGKRVDDPQIKPNYYFVCEYVNENVYICNEKIERLLNVQKNNIPDSNLQENDETKKENENLREIFYKAITDVETRWSSTFNAWYHLIQLKQFINFICAPDLTTVLKPFPSLTADEWECIQEMIDVSSPFAEITERLEKSEGNKYVTMSYIYPSITRAKKKLYTTEEFNDKLVNFENEDDAFQEHQFEESEEENEPHATKKN</sequence>
<gene>
    <name evidence="2" type="ORF">RclHR1_03760009</name>
</gene>
<organism evidence="2 3">
    <name type="scientific">Rhizophagus clarus</name>
    <dbReference type="NCBI Taxonomy" id="94130"/>
    <lineage>
        <taxon>Eukaryota</taxon>
        <taxon>Fungi</taxon>
        <taxon>Fungi incertae sedis</taxon>
        <taxon>Mucoromycota</taxon>
        <taxon>Glomeromycotina</taxon>
        <taxon>Glomeromycetes</taxon>
        <taxon>Glomerales</taxon>
        <taxon>Glomeraceae</taxon>
        <taxon>Rhizophagus</taxon>
    </lineage>
</organism>